<dbReference type="Gene3D" id="1.10.1200.260">
    <property type="match status" value="1"/>
</dbReference>
<dbReference type="PRINTS" id="PR01463">
    <property type="entry name" value="EAGCHANLFMLY"/>
</dbReference>
<dbReference type="STRING" id="37001.A0A1A9WQI2"/>
<feature type="transmembrane region" description="Helical" evidence="5">
    <location>
        <begin position="139"/>
        <end position="157"/>
    </location>
</feature>
<dbReference type="PANTHER" id="PTHR10217">
    <property type="entry name" value="VOLTAGE AND LIGAND GATED POTASSIUM CHANNEL"/>
    <property type="match status" value="1"/>
</dbReference>
<dbReference type="GO" id="GO:0005886">
    <property type="term" value="C:plasma membrane"/>
    <property type="evidence" value="ECO:0007669"/>
    <property type="project" value="TreeGrafter"/>
</dbReference>
<dbReference type="InterPro" id="IPR050818">
    <property type="entry name" value="KCNH_animal-type"/>
</dbReference>
<dbReference type="PANTHER" id="PTHR10217:SF637">
    <property type="entry name" value="EAG-LIKE K[+] CHANNEL, ISOFORM A"/>
    <property type="match status" value="1"/>
</dbReference>
<dbReference type="InterPro" id="IPR005821">
    <property type="entry name" value="Ion_trans_dom"/>
</dbReference>
<dbReference type="PRINTS" id="PR01465">
    <property type="entry name" value="ELKCHANNEL"/>
</dbReference>
<dbReference type="GO" id="GO:0005249">
    <property type="term" value="F:voltage-gated potassium channel activity"/>
    <property type="evidence" value="ECO:0007669"/>
    <property type="project" value="InterPro"/>
</dbReference>
<dbReference type="Gene3D" id="1.10.287.70">
    <property type="match status" value="1"/>
</dbReference>
<comment type="subcellular location">
    <subcellularLocation>
        <location evidence="1">Membrane</location>
        <topology evidence="1">Multi-pass membrane protein</topology>
    </subcellularLocation>
</comment>
<organism evidence="7 8">
    <name type="scientific">Glossina brevipalpis</name>
    <dbReference type="NCBI Taxonomy" id="37001"/>
    <lineage>
        <taxon>Eukaryota</taxon>
        <taxon>Metazoa</taxon>
        <taxon>Ecdysozoa</taxon>
        <taxon>Arthropoda</taxon>
        <taxon>Hexapoda</taxon>
        <taxon>Insecta</taxon>
        <taxon>Pterygota</taxon>
        <taxon>Neoptera</taxon>
        <taxon>Endopterygota</taxon>
        <taxon>Diptera</taxon>
        <taxon>Brachycera</taxon>
        <taxon>Muscomorpha</taxon>
        <taxon>Hippoboscoidea</taxon>
        <taxon>Glossinidae</taxon>
        <taxon>Glossina</taxon>
    </lineage>
</organism>
<evidence type="ECO:0000256" key="3">
    <source>
        <dbReference type="ARBA" id="ARBA00022989"/>
    </source>
</evidence>
<keyword evidence="4 5" id="KW-0472">Membrane</keyword>
<dbReference type="FunFam" id="1.10.287.70:FF:000145">
    <property type="entry name" value="Eag-like K[+] channel, isoform B"/>
    <property type="match status" value="1"/>
</dbReference>
<evidence type="ECO:0000256" key="5">
    <source>
        <dbReference type="SAM" id="Phobius"/>
    </source>
</evidence>
<keyword evidence="3 5" id="KW-1133">Transmembrane helix</keyword>
<evidence type="ECO:0000313" key="7">
    <source>
        <dbReference type="EnsemblMetazoa" id="GBRI028261-PA"/>
    </source>
</evidence>
<keyword evidence="2 5" id="KW-0812">Transmembrane</keyword>
<evidence type="ECO:0000256" key="4">
    <source>
        <dbReference type="ARBA" id="ARBA00023136"/>
    </source>
</evidence>
<protein>
    <recommendedName>
        <fullName evidence="6">Ion transport domain-containing protein</fullName>
    </recommendedName>
</protein>
<dbReference type="SUPFAM" id="SSF81324">
    <property type="entry name" value="Voltage-gated potassium channels"/>
    <property type="match status" value="1"/>
</dbReference>
<feature type="domain" description="Ion transport" evidence="6">
    <location>
        <begin position="139"/>
        <end position="386"/>
    </location>
</feature>
<reference evidence="7" key="2">
    <citation type="submission" date="2020-05" db="UniProtKB">
        <authorList>
            <consortium name="EnsemblMetazoa"/>
        </authorList>
    </citation>
    <scope>IDENTIFICATION</scope>
    <source>
        <strain evidence="7">IAEA</strain>
    </source>
</reference>
<feature type="transmembrane region" description="Helical" evidence="5">
    <location>
        <begin position="355"/>
        <end position="379"/>
    </location>
</feature>
<dbReference type="VEuPathDB" id="VectorBase:GBRI028261"/>
<reference evidence="8" key="1">
    <citation type="submission" date="2014-03" db="EMBL/GenBank/DDBJ databases">
        <authorList>
            <person name="Aksoy S."/>
            <person name="Warren W."/>
            <person name="Wilson R.K."/>
        </authorList>
    </citation>
    <scope>NUCLEOTIDE SEQUENCE [LARGE SCALE GENOMIC DNA]</scope>
    <source>
        <strain evidence="8">IAEA</strain>
    </source>
</reference>
<evidence type="ECO:0000313" key="8">
    <source>
        <dbReference type="Proteomes" id="UP000091820"/>
    </source>
</evidence>
<name>A0A1A9WQI2_9MUSC</name>
<accession>A0A1A9WQI2</accession>
<evidence type="ECO:0000259" key="6">
    <source>
        <dbReference type="Pfam" id="PF00520"/>
    </source>
</evidence>
<dbReference type="Pfam" id="PF00520">
    <property type="entry name" value="Ion_trans"/>
    <property type="match status" value="1"/>
</dbReference>
<evidence type="ECO:0000256" key="2">
    <source>
        <dbReference type="ARBA" id="ARBA00022692"/>
    </source>
</evidence>
<dbReference type="InterPro" id="IPR003938">
    <property type="entry name" value="K_chnl_volt-dep_EAG/ELK/ERG"/>
</dbReference>
<dbReference type="Proteomes" id="UP000091820">
    <property type="component" value="Unassembled WGS sequence"/>
</dbReference>
<dbReference type="EnsemblMetazoa" id="GBRI028261-RA">
    <property type="protein sequence ID" value="GBRI028261-PA"/>
    <property type="gene ID" value="GBRI028261"/>
</dbReference>
<dbReference type="GO" id="GO:0042391">
    <property type="term" value="P:regulation of membrane potential"/>
    <property type="evidence" value="ECO:0007669"/>
    <property type="project" value="TreeGrafter"/>
</dbReference>
<dbReference type="InterPro" id="IPR003950">
    <property type="entry name" value="K_chnl_volt-dep_ELK"/>
</dbReference>
<dbReference type="AlphaFoldDB" id="A0A1A9WQI2"/>
<keyword evidence="8" id="KW-1185">Reference proteome</keyword>
<feature type="transmembrane region" description="Helical" evidence="5">
    <location>
        <begin position="264"/>
        <end position="290"/>
    </location>
</feature>
<evidence type="ECO:0000256" key="1">
    <source>
        <dbReference type="ARBA" id="ARBA00004141"/>
    </source>
</evidence>
<proteinExistence type="predicted"/>
<sequence length="416" mass="46565">MGFTKGKQVGSTGTEDEQIWATAALLGARFRAGSNAGLLGLGALPGLGGGTNINDTGDGGGDESNNLDIPAGCNMGRRRSRAVLYQLSGHYKPEKSVKTKLKLGNNLLHSTEAPFPEYKTQSIKKSRFILPHYGVFKGFWDWIILVSTFYVAILVPYNAAFAKADRQTMVSDVIVEGLFIVDILLNFRTTFVSSKGEVVSDSKLIAINYLKGWFVVDLLAALPFDHLYASNLYNGEESHIHLVKLTRLLRLARLLQKMDRYSQYTAMILTLLMLLFSLVAHWLACIWYVIAEKENMLNDNGWDTGWMHALAERLRVPVYNITNAEAYSTALYFTFTSLTSVGFGNVSANTTAEKVFSIIMMLIGALMHAVVFGNVTAIIQRMYSRRSLYESKWRDLKDFIALHQVYYININTYAHM</sequence>